<comment type="caution">
    <text evidence="4">The sequence shown here is derived from an EMBL/GenBank/DDBJ whole genome shotgun (WGS) entry which is preliminary data.</text>
</comment>
<dbReference type="InterPro" id="IPR002347">
    <property type="entry name" value="SDR_fam"/>
</dbReference>
<evidence type="ECO:0000313" key="5">
    <source>
        <dbReference type="Proteomes" id="UP001501461"/>
    </source>
</evidence>
<keyword evidence="2" id="KW-0560">Oxidoreductase</keyword>
<dbReference type="EMBL" id="BAAAMN010000022">
    <property type="protein sequence ID" value="GAA2034850.1"/>
    <property type="molecule type" value="Genomic_DNA"/>
</dbReference>
<gene>
    <name evidence="4" type="ORF">GCM10009720_14350</name>
</gene>
<sequence length="260" mass="27618">MSHNNFSTRTIISEEFTSQICLVTGGAQGIGLAVVRDLVHRGAKVAIIDIVDATEIAAQFDGDVAAWSVDVRDRDQVRDCVKEVVQHFGRLDVVVNNAGTAARIDLEDMDNETWDRDIATNLKGTYLFTQAAIYPFMRDQGYGRIINVSSISGIMGGPLSSGEQGKRSGPAYAASKGGIIAFTKWVAKEVGAFGITVNSVAPGPVATAQTNNFEYPLDNQVIKRMGEPDDIAAAVTYLASPRAGFVTGETLKVCGGSAIG</sequence>
<evidence type="ECO:0000259" key="3">
    <source>
        <dbReference type="SMART" id="SM00822"/>
    </source>
</evidence>
<organism evidence="4 5">
    <name type="scientific">Yaniella flava</name>
    <dbReference type="NCBI Taxonomy" id="287930"/>
    <lineage>
        <taxon>Bacteria</taxon>
        <taxon>Bacillati</taxon>
        <taxon>Actinomycetota</taxon>
        <taxon>Actinomycetes</taxon>
        <taxon>Micrococcales</taxon>
        <taxon>Micrococcaceae</taxon>
        <taxon>Yaniella</taxon>
    </lineage>
</organism>
<dbReference type="PANTHER" id="PTHR42760">
    <property type="entry name" value="SHORT-CHAIN DEHYDROGENASES/REDUCTASES FAMILY MEMBER"/>
    <property type="match status" value="1"/>
</dbReference>
<dbReference type="Gene3D" id="3.40.50.720">
    <property type="entry name" value="NAD(P)-binding Rossmann-like Domain"/>
    <property type="match status" value="1"/>
</dbReference>
<feature type="domain" description="Ketoreductase" evidence="3">
    <location>
        <begin position="19"/>
        <end position="203"/>
    </location>
</feature>
<dbReference type="PANTHER" id="PTHR42760:SF133">
    <property type="entry name" value="3-OXOACYL-[ACYL-CARRIER-PROTEIN] REDUCTASE"/>
    <property type="match status" value="1"/>
</dbReference>
<dbReference type="PROSITE" id="PS00061">
    <property type="entry name" value="ADH_SHORT"/>
    <property type="match status" value="1"/>
</dbReference>
<dbReference type="Proteomes" id="UP001501461">
    <property type="component" value="Unassembled WGS sequence"/>
</dbReference>
<dbReference type="Pfam" id="PF13561">
    <property type="entry name" value="adh_short_C2"/>
    <property type="match status" value="1"/>
</dbReference>
<evidence type="ECO:0000256" key="1">
    <source>
        <dbReference type="ARBA" id="ARBA00006484"/>
    </source>
</evidence>
<reference evidence="4 5" key="1">
    <citation type="journal article" date="2019" name="Int. J. Syst. Evol. Microbiol.">
        <title>The Global Catalogue of Microorganisms (GCM) 10K type strain sequencing project: providing services to taxonomists for standard genome sequencing and annotation.</title>
        <authorList>
            <consortium name="The Broad Institute Genomics Platform"/>
            <consortium name="The Broad Institute Genome Sequencing Center for Infectious Disease"/>
            <person name="Wu L."/>
            <person name="Ma J."/>
        </authorList>
    </citation>
    <scope>NUCLEOTIDE SEQUENCE [LARGE SCALE GENOMIC DNA]</scope>
    <source>
        <strain evidence="4 5">JCM 13595</strain>
    </source>
</reference>
<comment type="similarity">
    <text evidence="1">Belongs to the short-chain dehydrogenases/reductases (SDR) family.</text>
</comment>
<dbReference type="SMART" id="SM00822">
    <property type="entry name" value="PKS_KR"/>
    <property type="match status" value="1"/>
</dbReference>
<dbReference type="InterPro" id="IPR020904">
    <property type="entry name" value="Sc_DH/Rdtase_CS"/>
</dbReference>
<protein>
    <submittedName>
        <fullName evidence="4">Glucose 1-dehydrogenase</fullName>
    </submittedName>
</protein>
<dbReference type="InterPro" id="IPR057326">
    <property type="entry name" value="KR_dom"/>
</dbReference>
<evidence type="ECO:0000256" key="2">
    <source>
        <dbReference type="ARBA" id="ARBA00023002"/>
    </source>
</evidence>
<dbReference type="RefSeq" id="WP_343957016.1">
    <property type="nucleotide sequence ID" value="NZ_BAAAMN010000022.1"/>
</dbReference>
<evidence type="ECO:0000313" key="4">
    <source>
        <dbReference type="EMBL" id="GAA2034850.1"/>
    </source>
</evidence>
<dbReference type="InterPro" id="IPR036291">
    <property type="entry name" value="NAD(P)-bd_dom_sf"/>
</dbReference>
<name>A0ABN2UCW8_9MICC</name>
<dbReference type="SUPFAM" id="SSF51735">
    <property type="entry name" value="NAD(P)-binding Rossmann-fold domains"/>
    <property type="match status" value="1"/>
</dbReference>
<dbReference type="PRINTS" id="PR00081">
    <property type="entry name" value="GDHRDH"/>
</dbReference>
<proteinExistence type="inferred from homology"/>
<dbReference type="PRINTS" id="PR00080">
    <property type="entry name" value="SDRFAMILY"/>
</dbReference>
<keyword evidence="5" id="KW-1185">Reference proteome</keyword>
<accession>A0ABN2UCW8</accession>